<evidence type="ECO:0000256" key="2">
    <source>
        <dbReference type="ARBA" id="ARBA00023125"/>
    </source>
</evidence>
<dbReference type="PANTHER" id="PTHR45566:SF1">
    <property type="entry name" value="HTH-TYPE TRANSCRIPTIONAL REGULATOR YHJB-RELATED"/>
    <property type="match status" value="1"/>
</dbReference>
<dbReference type="PATRIC" id="fig|405444.3.peg.422"/>
<dbReference type="PROSITE" id="PS50110">
    <property type="entry name" value="RESPONSE_REGULATORY"/>
    <property type="match status" value="1"/>
</dbReference>
<dbReference type="GO" id="GO:0006355">
    <property type="term" value="P:regulation of DNA-templated transcription"/>
    <property type="evidence" value="ECO:0007669"/>
    <property type="project" value="InterPro"/>
</dbReference>
<feature type="modified residue" description="4-aspartylphosphate" evidence="3">
    <location>
        <position position="57"/>
    </location>
</feature>
<dbReference type="SUPFAM" id="SSF52172">
    <property type="entry name" value="CheY-like"/>
    <property type="match status" value="1"/>
</dbReference>
<feature type="domain" description="Response regulatory" evidence="5">
    <location>
        <begin position="5"/>
        <end position="122"/>
    </location>
</feature>
<keyword evidence="7" id="KW-1185">Reference proteome</keyword>
<dbReference type="SUPFAM" id="SSF46894">
    <property type="entry name" value="C-terminal effector domain of the bipartite response regulators"/>
    <property type="match status" value="1"/>
</dbReference>
<evidence type="ECO:0000256" key="1">
    <source>
        <dbReference type="ARBA" id="ARBA00022553"/>
    </source>
</evidence>
<dbReference type="Pfam" id="PF00072">
    <property type="entry name" value="Response_reg"/>
    <property type="match status" value="1"/>
</dbReference>
<dbReference type="OrthoDB" id="9814495at2"/>
<dbReference type="InterPro" id="IPR051015">
    <property type="entry name" value="EvgA-like"/>
</dbReference>
<name>A0A0R0CIG0_9GAMM</name>
<dbReference type="RefSeq" id="WP_057632972.1">
    <property type="nucleotide sequence ID" value="NZ_LDJI01000012.1"/>
</dbReference>
<keyword evidence="2" id="KW-0238">DNA-binding</keyword>
<dbReference type="InterPro" id="IPR001789">
    <property type="entry name" value="Sig_transdc_resp-reg_receiver"/>
</dbReference>
<evidence type="ECO:0000313" key="6">
    <source>
        <dbReference type="EMBL" id="KRG64776.1"/>
    </source>
</evidence>
<accession>A0A0R0CIG0</accession>
<keyword evidence="1 3" id="KW-0597">Phosphoprotein</keyword>
<evidence type="ECO:0000256" key="3">
    <source>
        <dbReference type="PROSITE-ProRule" id="PRU00169"/>
    </source>
</evidence>
<evidence type="ECO:0000313" key="7">
    <source>
        <dbReference type="Proteomes" id="UP000050864"/>
    </source>
</evidence>
<dbReference type="EMBL" id="LDJI01000012">
    <property type="protein sequence ID" value="KRG64776.1"/>
    <property type="molecule type" value="Genomic_DNA"/>
</dbReference>
<dbReference type="Gene3D" id="3.40.50.2300">
    <property type="match status" value="1"/>
</dbReference>
<dbReference type="InterPro" id="IPR000792">
    <property type="entry name" value="Tscrpt_reg_LuxR_C"/>
</dbReference>
<dbReference type="InterPro" id="IPR011006">
    <property type="entry name" value="CheY-like_superfamily"/>
</dbReference>
<organism evidence="6 7">
    <name type="scientific">Stenotrophomonas humi</name>
    <dbReference type="NCBI Taxonomy" id="405444"/>
    <lineage>
        <taxon>Bacteria</taxon>
        <taxon>Pseudomonadati</taxon>
        <taxon>Pseudomonadota</taxon>
        <taxon>Gammaproteobacteria</taxon>
        <taxon>Lysobacterales</taxon>
        <taxon>Lysobacteraceae</taxon>
        <taxon>Stenotrophomonas</taxon>
    </lineage>
</organism>
<dbReference type="PROSITE" id="PS00622">
    <property type="entry name" value="HTH_LUXR_1"/>
    <property type="match status" value="1"/>
</dbReference>
<dbReference type="PRINTS" id="PR00038">
    <property type="entry name" value="HTHLUXR"/>
</dbReference>
<evidence type="ECO:0000259" key="4">
    <source>
        <dbReference type="PROSITE" id="PS50043"/>
    </source>
</evidence>
<dbReference type="GO" id="GO:0003677">
    <property type="term" value="F:DNA binding"/>
    <property type="evidence" value="ECO:0007669"/>
    <property type="project" value="UniProtKB-KW"/>
</dbReference>
<comment type="caution">
    <text evidence="6">The sequence shown here is derived from an EMBL/GenBank/DDBJ whole genome shotgun (WGS) entry which is preliminary data.</text>
</comment>
<dbReference type="GO" id="GO:0000160">
    <property type="term" value="P:phosphorelay signal transduction system"/>
    <property type="evidence" value="ECO:0007669"/>
    <property type="project" value="InterPro"/>
</dbReference>
<dbReference type="STRING" id="405444.ABB26_07075"/>
<dbReference type="InterPro" id="IPR016032">
    <property type="entry name" value="Sig_transdc_resp-reg_C-effctor"/>
</dbReference>
<dbReference type="SMART" id="SM00448">
    <property type="entry name" value="REC"/>
    <property type="match status" value="1"/>
</dbReference>
<sequence length="218" mass="23375">MGLAKLLVADDHPLFRAAVLHALREGICLGQTLEVDSVSALTQALDEHPDVDLVLLDLAMPGARGFSSLVWLRGERPDIPVIVISSNDHPRVIRRAQQFGAAGFIPKSAPVETIRTAVSAVMAGDTCFPAQAAARSERDALLAARLARLTPQQFRVLMSVADGLLNKQIAYELGLAENTVKVHVTAILKKLECNSRTQAALLVKALEPEGESGLPGEY</sequence>
<dbReference type="SMART" id="SM00421">
    <property type="entry name" value="HTH_LUXR"/>
    <property type="match status" value="1"/>
</dbReference>
<dbReference type="Pfam" id="PF00196">
    <property type="entry name" value="GerE"/>
    <property type="match status" value="1"/>
</dbReference>
<dbReference type="PROSITE" id="PS50043">
    <property type="entry name" value="HTH_LUXR_2"/>
    <property type="match status" value="1"/>
</dbReference>
<evidence type="ECO:0000259" key="5">
    <source>
        <dbReference type="PROSITE" id="PS50110"/>
    </source>
</evidence>
<proteinExistence type="predicted"/>
<dbReference type="AlphaFoldDB" id="A0A0R0CIG0"/>
<dbReference type="PANTHER" id="PTHR45566">
    <property type="entry name" value="HTH-TYPE TRANSCRIPTIONAL REGULATOR YHJB-RELATED"/>
    <property type="match status" value="1"/>
</dbReference>
<gene>
    <name evidence="6" type="ORF">ABB26_07075</name>
</gene>
<dbReference type="CDD" id="cd17535">
    <property type="entry name" value="REC_NarL-like"/>
    <property type="match status" value="1"/>
</dbReference>
<protein>
    <submittedName>
        <fullName evidence="6">LuxR family transcriptional regulator</fullName>
    </submittedName>
</protein>
<dbReference type="CDD" id="cd06170">
    <property type="entry name" value="LuxR_C_like"/>
    <property type="match status" value="1"/>
</dbReference>
<dbReference type="InterPro" id="IPR058245">
    <property type="entry name" value="NreC/VraR/RcsB-like_REC"/>
</dbReference>
<reference evidence="6 7" key="1">
    <citation type="submission" date="2015-05" db="EMBL/GenBank/DDBJ databases">
        <title>Genome sequencing and analysis of members of genus Stenotrophomonas.</title>
        <authorList>
            <person name="Patil P.P."/>
            <person name="Midha S."/>
            <person name="Patil P.B."/>
        </authorList>
    </citation>
    <scope>NUCLEOTIDE SEQUENCE [LARGE SCALE GENOMIC DNA]</scope>
    <source>
        <strain evidence="6 7">DSM 18929</strain>
    </source>
</reference>
<dbReference type="Proteomes" id="UP000050864">
    <property type="component" value="Unassembled WGS sequence"/>
</dbReference>
<feature type="domain" description="HTH luxR-type" evidence="4">
    <location>
        <begin position="142"/>
        <end position="207"/>
    </location>
</feature>